<organism evidence="3 4">
    <name type="scientific">Onychostoma macrolepis</name>
    <dbReference type="NCBI Taxonomy" id="369639"/>
    <lineage>
        <taxon>Eukaryota</taxon>
        <taxon>Metazoa</taxon>
        <taxon>Chordata</taxon>
        <taxon>Craniata</taxon>
        <taxon>Vertebrata</taxon>
        <taxon>Euteleostomi</taxon>
        <taxon>Actinopterygii</taxon>
        <taxon>Neopterygii</taxon>
        <taxon>Teleostei</taxon>
        <taxon>Ostariophysi</taxon>
        <taxon>Cypriniformes</taxon>
        <taxon>Cyprinidae</taxon>
        <taxon>Acrossocheilinae</taxon>
        <taxon>Onychostoma</taxon>
    </lineage>
</organism>
<reference evidence="3 4" key="1">
    <citation type="submission" date="2020-04" db="EMBL/GenBank/DDBJ databases">
        <title>Chromosome-level genome assembly of a cyprinid fish Onychostoma macrolepis by integration of Nanopore Sequencing, Bionano and Hi-C technology.</title>
        <authorList>
            <person name="Wang D."/>
        </authorList>
    </citation>
    <scope>NUCLEOTIDE SEQUENCE [LARGE SCALE GENOMIC DNA]</scope>
    <source>
        <strain evidence="3">SWU-2019</strain>
        <tissue evidence="3">Muscle</tissue>
    </source>
</reference>
<dbReference type="EMBL" id="JAAMOB010000008">
    <property type="protein sequence ID" value="KAF4109800.1"/>
    <property type="molecule type" value="Genomic_DNA"/>
</dbReference>
<gene>
    <name evidence="3" type="ORF">G5714_009052</name>
</gene>
<feature type="region of interest" description="Disordered" evidence="1">
    <location>
        <begin position="61"/>
        <end position="80"/>
    </location>
</feature>
<protein>
    <submittedName>
        <fullName evidence="3">Uncharacterized protein</fullName>
    </submittedName>
</protein>
<keyword evidence="2" id="KW-1133">Transmembrane helix</keyword>
<accession>A0A7J6CRC0</accession>
<sequence length="80" mass="8910">MVSLWNEAMKHLNLEIKLDITYDVPECDPGSFSLSEVISVLVFICVDVLITALIIWRKRRSAREGSGASQSILPYSILSA</sequence>
<keyword evidence="2" id="KW-0812">Transmembrane</keyword>
<comment type="caution">
    <text evidence="3">The sequence shown here is derived from an EMBL/GenBank/DDBJ whole genome shotgun (WGS) entry which is preliminary data.</text>
</comment>
<evidence type="ECO:0000313" key="3">
    <source>
        <dbReference type="EMBL" id="KAF4109800.1"/>
    </source>
</evidence>
<name>A0A7J6CRC0_9TELE</name>
<keyword evidence="2" id="KW-0472">Membrane</keyword>
<dbReference type="Proteomes" id="UP000579812">
    <property type="component" value="Unassembled WGS sequence"/>
</dbReference>
<evidence type="ECO:0000256" key="1">
    <source>
        <dbReference type="SAM" id="MobiDB-lite"/>
    </source>
</evidence>
<feature type="transmembrane region" description="Helical" evidence="2">
    <location>
        <begin position="37"/>
        <end position="56"/>
    </location>
</feature>
<evidence type="ECO:0000313" key="4">
    <source>
        <dbReference type="Proteomes" id="UP000579812"/>
    </source>
</evidence>
<evidence type="ECO:0000256" key="2">
    <source>
        <dbReference type="SAM" id="Phobius"/>
    </source>
</evidence>
<dbReference type="AlphaFoldDB" id="A0A7J6CRC0"/>
<feature type="compositionally biased region" description="Polar residues" evidence="1">
    <location>
        <begin position="67"/>
        <end position="80"/>
    </location>
</feature>
<keyword evidence="4" id="KW-1185">Reference proteome</keyword>
<proteinExistence type="predicted"/>